<evidence type="ECO:0000313" key="6">
    <source>
        <dbReference type="Proteomes" id="UP001221898"/>
    </source>
</evidence>
<feature type="region of interest" description="Disordered" evidence="3">
    <location>
        <begin position="639"/>
        <end position="660"/>
    </location>
</feature>
<comment type="caution">
    <text evidence="5">The sequence shown here is derived from an EMBL/GenBank/DDBJ whole genome shotgun (WGS) entry which is preliminary data.</text>
</comment>
<dbReference type="GO" id="GO:0036158">
    <property type="term" value="P:outer dynein arm assembly"/>
    <property type="evidence" value="ECO:0007669"/>
    <property type="project" value="TreeGrafter"/>
</dbReference>
<evidence type="ECO:0000256" key="1">
    <source>
        <dbReference type="ARBA" id="ARBA00023054"/>
    </source>
</evidence>
<keyword evidence="1 2" id="KW-0175">Coiled coil</keyword>
<accession>A0AAD7SFZ2</accession>
<feature type="compositionally biased region" description="Basic and acidic residues" evidence="3">
    <location>
        <begin position="1"/>
        <end position="136"/>
    </location>
</feature>
<dbReference type="InterPro" id="IPR051876">
    <property type="entry name" value="ODA-DC/CCD"/>
</dbReference>
<protein>
    <recommendedName>
        <fullName evidence="4">ODAD1 central coiled coil region domain-containing protein</fullName>
    </recommendedName>
</protein>
<feature type="region of interest" description="Disordered" evidence="3">
    <location>
        <begin position="1"/>
        <end position="139"/>
    </location>
</feature>
<evidence type="ECO:0000313" key="5">
    <source>
        <dbReference type="EMBL" id="KAJ8400731.1"/>
    </source>
</evidence>
<feature type="domain" description="ODAD1 central coiled coil region" evidence="4">
    <location>
        <begin position="273"/>
        <end position="548"/>
    </location>
</feature>
<feature type="non-terminal residue" evidence="5">
    <location>
        <position position="660"/>
    </location>
</feature>
<feature type="coiled-coil region" evidence="2">
    <location>
        <begin position="290"/>
        <end position="317"/>
    </location>
</feature>
<organism evidence="5 6">
    <name type="scientific">Aldrovandia affinis</name>
    <dbReference type="NCBI Taxonomy" id="143900"/>
    <lineage>
        <taxon>Eukaryota</taxon>
        <taxon>Metazoa</taxon>
        <taxon>Chordata</taxon>
        <taxon>Craniata</taxon>
        <taxon>Vertebrata</taxon>
        <taxon>Euteleostomi</taxon>
        <taxon>Actinopterygii</taxon>
        <taxon>Neopterygii</taxon>
        <taxon>Teleostei</taxon>
        <taxon>Notacanthiformes</taxon>
        <taxon>Halosauridae</taxon>
        <taxon>Aldrovandia</taxon>
    </lineage>
</organism>
<feature type="region of interest" description="Disordered" evidence="3">
    <location>
        <begin position="585"/>
        <end position="615"/>
    </location>
</feature>
<name>A0AAD7SFZ2_9TELE</name>
<dbReference type="PANTHER" id="PTHR21694">
    <property type="entry name" value="COILED-COIL DOMAIN-CONTAINING PROTEIN 63"/>
    <property type="match status" value="1"/>
</dbReference>
<dbReference type="InterPro" id="IPR049258">
    <property type="entry name" value="ODAD1_CC"/>
</dbReference>
<evidence type="ECO:0000256" key="2">
    <source>
        <dbReference type="SAM" id="Coils"/>
    </source>
</evidence>
<dbReference type="AlphaFoldDB" id="A0AAD7SFZ2"/>
<sequence>SVRPKAEASVRPRDEASVRPRDEASVRPRDEASVRPRDEASVRPRDEASVRPRDEASVRPRDEASVRPRDEASVRPRDEASVRPKAEASVRPKAEASVRSRAESSVRPRAEPSVRSRSEPSVRPRAESGVRPRAESSVRSISDVVVIDTDISKLKTKIRNMEKEQQAYVFQTQEVIRKQWREMEYLQAHQAEMLSSLRVCENRSRRQRDTEAVQDLSTALEHTDDMDELLEAERRTLELLDKEILIAEQRLLDKQKAEDTKGSDWRLLAPLSQRTAEALDNDVDRAVGKYDAFLAQNRKLREELDSLRIKRIQFQQMHQKMQKELEDIRGDIRRVVSRSTRAHDARVEVQSMTKEMKEMDIEDVAHYDVEMKELETVMAKERHLQEFLTVKCHSRSGQEDHAVVEWETREEMSDEMMAALDDTFLKLHASTGEEDLDVLVKRFLKFEDQNSALFDCVSKQNRETKTLQEQITQVKHDIEHFDADTERKVREQDILQQDMQERQLAAEKKAQAYNTEATAVTKILDQVKTGTGRVVRRLERQRSVFKDLPSSSGVTTENLLDIMDLMDQKVSSLLTMKAFLNSKKPVKVGSKAEAKQDASAKSSTASAPEYSEKKRLLTQKEIRQKMIKELLKEEGLLEPSWGKAGRPGISLRSRRPFPEA</sequence>
<dbReference type="GO" id="GO:0005930">
    <property type="term" value="C:axoneme"/>
    <property type="evidence" value="ECO:0007669"/>
    <property type="project" value="TreeGrafter"/>
</dbReference>
<dbReference type="PANTHER" id="PTHR21694:SF35">
    <property type="entry name" value="OUTER DYNEIN ARM-DOCKING COMPLEX SUBUNIT 1"/>
    <property type="match status" value="1"/>
</dbReference>
<gene>
    <name evidence="5" type="ORF">AAFF_G00395000</name>
</gene>
<dbReference type="Proteomes" id="UP001221898">
    <property type="component" value="Unassembled WGS sequence"/>
</dbReference>
<evidence type="ECO:0000259" key="4">
    <source>
        <dbReference type="Pfam" id="PF21773"/>
    </source>
</evidence>
<dbReference type="GO" id="GO:0003341">
    <property type="term" value="P:cilium movement"/>
    <property type="evidence" value="ECO:0007669"/>
    <property type="project" value="TreeGrafter"/>
</dbReference>
<reference evidence="5" key="1">
    <citation type="journal article" date="2023" name="Science">
        <title>Genome structures resolve the early diversification of teleost fishes.</title>
        <authorList>
            <person name="Parey E."/>
            <person name="Louis A."/>
            <person name="Montfort J."/>
            <person name="Bouchez O."/>
            <person name="Roques C."/>
            <person name="Iampietro C."/>
            <person name="Lluch J."/>
            <person name="Castinel A."/>
            <person name="Donnadieu C."/>
            <person name="Desvignes T."/>
            <person name="Floi Bucao C."/>
            <person name="Jouanno E."/>
            <person name="Wen M."/>
            <person name="Mejri S."/>
            <person name="Dirks R."/>
            <person name="Jansen H."/>
            <person name="Henkel C."/>
            <person name="Chen W.J."/>
            <person name="Zahm M."/>
            <person name="Cabau C."/>
            <person name="Klopp C."/>
            <person name="Thompson A.W."/>
            <person name="Robinson-Rechavi M."/>
            <person name="Braasch I."/>
            <person name="Lecointre G."/>
            <person name="Bobe J."/>
            <person name="Postlethwait J.H."/>
            <person name="Berthelot C."/>
            <person name="Roest Crollius H."/>
            <person name="Guiguen Y."/>
        </authorList>
    </citation>
    <scope>NUCLEOTIDE SEQUENCE</scope>
    <source>
        <strain evidence="5">NC1722</strain>
    </source>
</reference>
<keyword evidence="6" id="KW-1185">Reference proteome</keyword>
<evidence type="ECO:0000256" key="3">
    <source>
        <dbReference type="SAM" id="MobiDB-lite"/>
    </source>
</evidence>
<dbReference type="EMBL" id="JAINUG010000075">
    <property type="protein sequence ID" value="KAJ8400731.1"/>
    <property type="molecule type" value="Genomic_DNA"/>
</dbReference>
<dbReference type="Pfam" id="PF21773">
    <property type="entry name" value="ODAD1_CC"/>
    <property type="match status" value="1"/>
</dbReference>
<proteinExistence type="predicted"/>